<dbReference type="Proteomes" id="UP001165243">
    <property type="component" value="Unassembled WGS sequence"/>
</dbReference>
<proteinExistence type="predicted"/>
<reference evidence="1" key="1">
    <citation type="submission" date="2023-04" db="EMBL/GenBank/DDBJ databases">
        <title>Draft genome sequences of Lactobacillus delbrueckii subsp. bulgaricus ME-900 and ME-901 with improved acid tolerance.</title>
        <authorList>
            <person name="Ishida T."/>
            <person name="Yamamoto E."/>
            <person name="Koizumi A."/>
            <person name="Fujiwara S."/>
            <person name="Makino S."/>
            <person name="Kano H."/>
            <person name="Kimura K."/>
        </authorList>
    </citation>
    <scope>NUCLEOTIDE SEQUENCE</scope>
    <source>
        <strain evidence="1">ME-900</strain>
    </source>
</reference>
<name>A0AAV5PIC1_LACDE</name>
<organism evidence="1 2">
    <name type="scientific">Lactobacillus delbrueckii subsp. bulgaricus</name>
    <dbReference type="NCBI Taxonomy" id="1585"/>
    <lineage>
        <taxon>Bacteria</taxon>
        <taxon>Bacillati</taxon>
        <taxon>Bacillota</taxon>
        <taxon>Bacilli</taxon>
        <taxon>Lactobacillales</taxon>
        <taxon>Lactobacillaceae</taxon>
        <taxon>Lactobacillus</taxon>
    </lineage>
</organism>
<protein>
    <submittedName>
        <fullName evidence="1">Uncharacterized protein</fullName>
    </submittedName>
</protein>
<sequence length="48" mass="5149">MDHDTAAMYAAFQQPIDDGSLTEESSDLEEVLGGLAPLDQAIKELLAK</sequence>
<evidence type="ECO:0000313" key="1">
    <source>
        <dbReference type="EMBL" id="GMB87348.1"/>
    </source>
</evidence>
<gene>
    <name evidence="1" type="ORF">ME0900_17220</name>
</gene>
<accession>A0AAV5PIC1</accession>
<comment type="caution">
    <text evidence="1">The sequence shown here is derived from an EMBL/GenBank/DDBJ whole genome shotgun (WGS) entry which is preliminary data.</text>
</comment>
<dbReference type="EMBL" id="BSWK01000036">
    <property type="protein sequence ID" value="GMB87348.1"/>
    <property type="molecule type" value="Genomic_DNA"/>
</dbReference>
<dbReference type="AlphaFoldDB" id="A0AAV5PIC1"/>
<evidence type="ECO:0000313" key="2">
    <source>
        <dbReference type="Proteomes" id="UP001165243"/>
    </source>
</evidence>